<evidence type="ECO:0000259" key="3">
    <source>
        <dbReference type="PROSITE" id="PS50977"/>
    </source>
</evidence>
<keyword evidence="5" id="KW-1185">Reference proteome</keyword>
<dbReference type="SUPFAM" id="SSF46689">
    <property type="entry name" value="Homeodomain-like"/>
    <property type="match status" value="1"/>
</dbReference>
<evidence type="ECO:0000256" key="2">
    <source>
        <dbReference type="PROSITE-ProRule" id="PRU00335"/>
    </source>
</evidence>
<dbReference type="Proteomes" id="UP001500689">
    <property type="component" value="Unassembled WGS sequence"/>
</dbReference>
<dbReference type="RefSeq" id="WP_344864065.1">
    <property type="nucleotide sequence ID" value="NZ_BAAAZN010000011.1"/>
</dbReference>
<feature type="domain" description="HTH tetR-type" evidence="3">
    <location>
        <begin position="1"/>
        <end position="62"/>
    </location>
</feature>
<gene>
    <name evidence="4" type="ORF">GCM10022222_51010</name>
</gene>
<accession>A0ABP6X689</accession>
<reference evidence="5" key="1">
    <citation type="journal article" date="2019" name="Int. J. Syst. Evol. Microbiol.">
        <title>The Global Catalogue of Microorganisms (GCM) 10K type strain sequencing project: providing services to taxonomists for standard genome sequencing and annotation.</title>
        <authorList>
            <consortium name="The Broad Institute Genomics Platform"/>
            <consortium name="The Broad Institute Genome Sequencing Center for Infectious Disease"/>
            <person name="Wu L."/>
            <person name="Ma J."/>
        </authorList>
    </citation>
    <scope>NUCLEOTIDE SEQUENCE [LARGE SCALE GENOMIC DNA]</scope>
    <source>
        <strain evidence="5">JCM 16898</strain>
    </source>
</reference>
<organism evidence="4 5">
    <name type="scientific">Amycolatopsis ultiminotia</name>
    <dbReference type="NCBI Taxonomy" id="543629"/>
    <lineage>
        <taxon>Bacteria</taxon>
        <taxon>Bacillati</taxon>
        <taxon>Actinomycetota</taxon>
        <taxon>Actinomycetes</taxon>
        <taxon>Pseudonocardiales</taxon>
        <taxon>Pseudonocardiaceae</taxon>
        <taxon>Amycolatopsis</taxon>
    </lineage>
</organism>
<comment type="caution">
    <text evidence="4">The sequence shown here is derived from an EMBL/GenBank/DDBJ whole genome shotgun (WGS) entry which is preliminary data.</text>
</comment>
<dbReference type="EMBL" id="BAAAZN010000011">
    <property type="protein sequence ID" value="GAA3561027.1"/>
    <property type="molecule type" value="Genomic_DNA"/>
</dbReference>
<sequence length="63" mass="6928">MRDQILRAARELLTADAPTSLPPITLDEIAAQAGISRSQLRAYYTSIDAIQHDLREDHPGGRA</sequence>
<dbReference type="InterPro" id="IPR001647">
    <property type="entry name" value="HTH_TetR"/>
</dbReference>
<dbReference type="PROSITE" id="PS50977">
    <property type="entry name" value="HTH_TETR_2"/>
    <property type="match status" value="1"/>
</dbReference>
<name>A0ABP6X689_9PSEU</name>
<feature type="DNA-binding region" description="H-T-H motif" evidence="2">
    <location>
        <begin position="25"/>
        <end position="44"/>
    </location>
</feature>
<evidence type="ECO:0000313" key="4">
    <source>
        <dbReference type="EMBL" id="GAA3561027.1"/>
    </source>
</evidence>
<protein>
    <recommendedName>
        <fullName evidence="3">HTH tetR-type domain-containing protein</fullName>
    </recommendedName>
</protein>
<keyword evidence="1 2" id="KW-0238">DNA-binding</keyword>
<evidence type="ECO:0000256" key="1">
    <source>
        <dbReference type="ARBA" id="ARBA00023125"/>
    </source>
</evidence>
<dbReference type="Gene3D" id="1.10.357.10">
    <property type="entry name" value="Tetracycline Repressor, domain 2"/>
    <property type="match status" value="1"/>
</dbReference>
<proteinExistence type="predicted"/>
<dbReference type="InterPro" id="IPR009057">
    <property type="entry name" value="Homeodomain-like_sf"/>
</dbReference>
<evidence type="ECO:0000313" key="5">
    <source>
        <dbReference type="Proteomes" id="UP001500689"/>
    </source>
</evidence>